<accession>A0A841QF07</accession>
<organism evidence="2 3">
    <name type="scientific">Acetobacter lovaniensis</name>
    <dbReference type="NCBI Taxonomy" id="104100"/>
    <lineage>
        <taxon>Bacteria</taxon>
        <taxon>Pseudomonadati</taxon>
        <taxon>Pseudomonadota</taxon>
        <taxon>Alphaproteobacteria</taxon>
        <taxon>Acetobacterales</taxon>
        <taxon>Acetobacteraceae</taxon>
        <taxon>Acetobacter</taxon>
    </lineage>
</organism>
<feature type="region of interest" description="Disordered" evidence="1">
    <location>
        <begin position="165"/>
        <end position="198"/>
    </location>
</feature>
<reference evidence="2 3" key="1">
    <citation type="submission" date="2020-08" db="EMBL/GenBank/DDBJ databases">
        <title>Genomic Encyclopedia of Type Strains, Phase IV (KMG-IV): sequencing the most valuable type-strain genomes for metagenomic binning, comparative biology and taxonomic classification.</title>
        <authorList>
            <person name="Goeker M."/>
        </authorList>
    </citation>
    <scope>NUCLEOTIDE SEQUENCE [LARGE SCALE GENOMIC DNA]</scope>
    <source>
        <strain evidence="2 3">DSM 4491</strain>
    </source>
</reference>
<feature type="region of interest" description="Disordered" evidence="1">
    <location>
        <begin position="1"/>
        <end position="95"/>
    </location>
</feature>
<proteinExistence type="predicted"/>
<evidence type="ECO:0000256" key="1">
    <source>
        <dbReference type="SAM" id="MobiDB-lite"/>
    </source>
</evidence>
<gene>
    <name evidence="2" type="ORF">HNR55_001561</name>
</gene>
<evidence type="ECO:0000313" key="2">
    <source>
        <dbReference type="EMBL" id="MBB6456978.1"/>
    </source>
</evidence>
<evidence type="ECO:0000313" key="3">
    <source>
        <dbReference type="Proteomes" id="UP000578000"/>
    </source>
</evidence>
<dbReference type="Proteomes" id="UP000578000">
    <property type="component" value="Unassembled WGS sequence"/>
</dbReference>
<dbReference type="EMBL" id="JACHIE010000005">
    <property type="protein sequence ID" value="MBB6456978.1"/>
    <property type="molecule type" value="Genomic_DNA"/>
</dbReference>
<name>A0A841QF07_9PROT</name>
<dbReference type="AlphaFoldDB" id="A0A841QF07"/>
<dbReference type="RefSeq" id="WP_166112866.1">
    <property type="nucleotide sequence ID" value="NZ_BAABDB010000040.1"/>
</dbReference>
<protein>
    <submittedName>
        <fullName evidence="2">Uncharacterized protein</fullName>
    </submittedName>
</protein>
<comment type="caution">
    <text evidence="2">The sequence shown here is derived from an EMBL/GenBank/DDBJ whole genome shotgun (WGS) entry which is preliminary data.</text>
</comment>
<sequence>MAKRAISPFAHLAGGVRAAADDTEDDKNKCCPSGEGEDTGEGEGGENPEDDAEKGKKGKKANKAEEGTGGEGDDPDGTDDDDEDDDKDPKARAIRMRERGRCAAIFRSAAAGRNPAAAAELAFGTRLPRSEAIRVLRATAPVSPEGQNATTQSSGYAALRGRMGVEGHGALPQPQGNSDDRPGSRMVKMANKRRGVGA</sequence>
<keyword evidence="3" id="KW-1185">Reference proteome</keyword>
<feature type="compositionally biased region" description="Acidic residues" evidence="1">
    <location>
        <begin position="35"/>
        <end position="52"/>
    </location>
</feature>
<feature type="compositionally biased region" description="Acidic residues" evidence="1">
    <location>
        <begin position="71"/>
        <end position="86"/>
    </location>
</feature>